<proteinExistence type="predicted"/>
<name>A0ABM8AX20_9BACT</name>
<protein>
    <submittedName>
        <fullName evidence="1">Uncharacterized protein</fullName>
    </submittedName>
</protein>
<dbReference type="Proteomes" id="UP001317742">
    <property type="component" value="Chromosome"/>
</dbReference>
<gene>
    <name evidence="1" type="ORF">SYK_04310</name>
</gene>
<evidence type="ECO:0000313" key="1">
    <source>
        <dbReference type="EMBL" id="BDQ36071.1"/>
    </source>
</evidence>
<sequence>MVDLELFFVSIAFHKTPDMRHLSRFKGWVFLTFRTPYFAIYGAGGVLERDVPIWSVFGLGLIGGCQYKDVVDRLAGDQAMDILRLFSHVSCHWINVEVPRPYAY</sequence>
<accession>A0ABM8AX20</accession>
<evidence type="ECO:0000313" key="2">
    <source>
        <dbReference type="Proteomes" id="UP001317742"/>
    </source>
</evidence>
<reference evidence="1 2" key="1">
    <citation type="submission" date="2022-08" db="EMBL/GenBank/DDBJ databases">
        <title>Genome Sequence of the sulphate-reducing bacterium, Pseudodesulfovibrio sp. SYK.</title>
        <authorList>
            <person name="Kondo R."/>
            <person name="Kataoka T."/>
        </authorList>
    </citation>
    <scope>NUCLEOTIDE SEQUENCE [LARGE SCALE GENOMIC DNA]</scope>
    <source>
        <strain evidence="1 2">SYK</strain>
    </source>
</reference>
<dbReference type="EMBL" id="AP026709">
    <property type="protein sequence ID" value="BDQ36071.1"/>
    <property type="molecule type" value="Genomic_DNA"/>
</dbReference>
<organism evidence="1 2">
    <name type="scientific">Pseudodesulfovibrio nedwellii</name>
    <dbReference type="NCBI Taxonomy" id="2973072"/>
    <lineage>
        <taxon>Bacteria</taxon>
        <taxon>Pseudomonadati</taxon>
        <taxon>Thermodesulfobacteriota</taxon>
        <taxon>Desulfovibrionia</taxon>
        <taxon>Desulfovibrionales</taxon>
        <taxon>Desulfovibrionaceae</taxon>
    </lineage>
</organism>
<keyword evidence="2" id="KW-1185">Reference proteome</keyword>